<dbReference type="EMBL" id="JBIQWL010000010">
    <property type="protein sequence ID" value="MFH8252540.1"/>
    <property type="molecule type" value="Genomic_DNA"/>
</dbReference>
<dbReference type="Proteomes" id="UP001610861">
    <property type="component" value="Unassembled WGS sequence"/>
</dbReference>
<evidence type="ECO:0000313" key="1">
    <source>
        <dbReference type="EMBL" id="MFH8252540.1"/>
    </source>
</evidence>
<name>A0ABW7QCV0_9MICO</name>
<comment type="caution">
    <text evidence="1">The sequence shown here is derived from an EMBL/GenBank/DDBJ whole genome shotgun (WGS) entry which is preliminary data.</text>
</comment>
<sequence>MATSMISSTPMRAAVIGSDARVDVTAPFFSPTGLVLTRRVDRVDVVEEWRDTAFEERYDALSYQATALARYVGEGRLESPLHPLDEVVSVLETLDEIRTRLTVVDYDPRG</sequence>
<dbReference type="Gene3D" id="3.30.360.10">
    <property type="entry name" value="Dihydrodipicolinate Reductase, domain 2"/>
    <property type="match status" value="1"/>
</dbReference>
<gene>
    <name evidence="1" type="ORF">ACH3VR_19385</name>
</gene>
<reference evidence="1 2" key="1">
    <citation type="submission" date="2024-09" db="EMBL/GenBank/DDBJ databases">
        <authorList>
            <person name="Pan X."/>
        </authorList>
    </citation>
    <scope>NUCLEOTIDE SEQUENCE [LARGE SCALE GENOMIC DNA]</scope>
    <source>
        <strain evidence="1 2">B2969</strain>
    </source>
</reference>
<evidence type="ECO:0000313" key="2">
    <source>
        <dbReference type="Proteomes" id="UP001610861"/>
    </source>
</evidence>
<accession>A0ABW7QCV0</accession>
<protein>
    <recommendedName>
        <fullName evidence="3">Gfo/Idh/MocA-like oxidoreductase C-terminal domain-containing protein</fullName>
    </recommendedName>
</protein>
<dbReference type="RefSeq" id="WP_397557971.1">
    <property type="nucleotide sequence ID" value="NZ_JBIQWL010000010.1"/>
</dbReference>
<organism evidence="1 2">
    <name type="scientific">Microbacterium alkaliflavum</name>
    <dbReference type="NCBI Taxonomy" id="3248839"/>
    <lineage>
        <taxon>Bacteria</taxon>
        <taxon>Bacillati</taxon>
        <taxon>Actinomycetota</taxon>
        <taxon>Actinomycetes</taxon>
        <taxon>Micrococcales</taxon>
        <taxon>Microbacteriaceae</taxon>
        <taxon>Microbacterium</taxon>
    </lineage>
</organism>
<proteinExistence type="predicted"/>
<keyword evidence="2" id="KW-1185">Reference proteome</keyword>
<evidence type="ECO:0008006" key="3">
    <source>
        <dbReference type="Google" id="ProtNLM"/>
    </source>
</evidence>